<accession>A0A8X6IZF6</accession>
<keyword evidence="2" id="KW-1185">Reference proteome</keyword>
<proteinExistence type="predicted"/>
<dbReference type="AlphaFoldDB" id="A0A8X6IZF6"/>
<dbReference type="EMBL" id="BMAW01048485">
    <property type="protein sequence ID" value="GFS66186.1"/>
    <property type="molecule type" value="Genomic_DNA"/>
</dbReference>
<name>A0A8X6IZF6_NEPPI</name>
<evidence type="ECO:0000313" key="2">
    <source>
        <dbReference type="Proteomes" id="UP000887013"/>
    </source>
</evidence>
<sequence>MLKKPESIDVDAEESRLDIDECKPVATPIKKDCKNLMPKALTFHTDKLSVPLLYLLVRTRPDIIYNVGFLSRSLENPFAEDIV</sequence>
<dbReference type="Proteomes" id="UP000887013">
    <property type="component" value="Unassembled WGS sequence"/>
</dbReference>
<gene>
    <name evidence="1" type="ORF">NPIL_189051</name>
</gene>
<reference evidence="1" key="1">
    <citation type="submission" date="2020-08" db="EMBL/GenBank/DDBJ databases">
        <title>Multicomponent nature underlies the extraordinary mechanical properties of spider dragline silk.</title>
        <authorList>
            <person name="Kono N."/>
            <person name="Nakamura H."/>
            <person name="Mori M."/>
            <person name="Yoshida Y."/>
            <person name="Ohtoshi R."/>
            <person name="Malay A.D."/>
            <person name="Moran D.A.P."/>
            <person name="Tomita M."/>
            <person name="Numata K."/>
            <person name="Arakawa K."/>
        </authorList>
    </citation>
    <scope>NUCLEOTIDE SEQUENCE</scope>
</reference>
<evidence type="ECO:0000313" key="1">
    <source>
        <dbReference type="EMBL" id="GFS66186.1"/>
    </source>
</evidence>
<organism evidence="1 2">
    <name type="scientific">Nephila pilipes</name>
    <name type="common">Giant wood spider</name>
    <name type="synonym">Nephila maculata</name>
    <dbReference type="NCBI Taxonomy" id="299642"/>
    <lineage>
        <taxon>Eukaryota</taxon>
        <taxon>Metazoa</taxon>
        <taxon>Ecdysozoa</taxon>
        <taxon>Arthropoda</taxon>
        <taxon>Chelicerata</taxon>
        <taxon>Arachnida</taxon>
        <taxon>Araneae</taxon>
        <taxon>Araneomorphae</taxon>
        <taxon>Entelegynae</taxon>
        <taxon>Araneoidea</taxon>
        <taxon>Nephilidae</taxon>
        <taxon>Nephila</taxon>
    </lineage>
</organism>
<dbReference type="OrthoDB" id="6432688at2759"/>
<comment type="caution">
    <text evidence="1">The sequence shown here is derived from an EMBL/GenBank/DDBJ whole genome shotgun (WGS) entry which is preliminary data.</text>
</comment>
<protein>
    <submittedName>
        <fullName evidence="1">Uncharacterized protein</fullName>
    </submittedName>
</protein>